<dbReference type="Gene3D" id="3.30.70.3550">
    <property type="entry name" value="Leucyl/phenylalanyl-tRNA-protein transferase, N-terminal domain"/>
    <property type="match status" value="1"/>
</dbReference>
<evidence type="ECO:0000256" key="1">
    <source>
        <dbReference type="ARBA" id="ARBA00022490"/>
    </source>
</evidence>
<reference evidence="5 6" key="1">
    <citation type="submission" date="2021-03" db="EMBL/GenBank/DDBJ databases">
        <title>novel species isolated from a fishpond in China.</title>
        <authorList>
            <person name="Lu H."/>
            <person name="Cai Z."/>
        </authorList>
    </citation>
    <scope>NUCLEOTIDE SEQUENCE [LARGE SCALE GENOMIC DNA]</scope>
    <source>
        <strain evidence="5 6">Y57</strain>
    </source>
</reference>
<keyword evidence="1 4" id="KW-0963">Cytoplasm</keyword>
<protein>
    <recommendedName>
        <fullName evidence="4">Leucyl/phenylalanyl-tRNA--protein transferase</fullName>
        <ecNumber evidence="4">2.3.2.6</ecNumber>
    </recommendedName>
    <alternativeName>
        <fullName evidence="4">L/F-transferase</fullName>
    </alternativeName>
    <alternativeName>
        <fullName evidence="4">Leucyltransferase</fullName>
    </alternativeName>
    <alternativeName>
        <fullName evidence="4">Phenyalanyltransferase</fullName>
    </alternativeName>
</protein>
<dbReference type="InterPro" id="IPR016181">
    <property type="entry name" value="Acyl_CoA_acyltransferase"/>
</dbReference>
<dbReference type="InterPro" id="IPR042221">
    <property type="entry name" value="Leu/Phe-tRNA_Trfase_N"/>
</dbReference>
<comment type="function">
    <text evidence="4">Functions in the N-end rule pathway of protein degradation where it conjugates Leu, Phe and, less efficiently, Met from aminoacyl-tRNAs to the N-termini of proteins containing an N-terminal arginine or lysine.</text>
</comment>
<evidence type="ECO:0000313" key="6">
    <source>
        <dbReference type="Proteomes" id="UP000663992"/>
    </source>
</evidence>
<sequence>MSEHFYKLDQRLQFPDPTLALVDPNGLLAFGGDLTVARLLLAYSNGIFPWFSQGEPILWWSPDPRGILELDEFICSKSLAKLARSKRYQVTLNTDFDAVIRHCASVPRDINGTWITEQMIQAYMAMHQAGHAHSVEVWDKQELVGGLYGVSIGKIFCGESMFHLRSNTSKLAFFHLVHYLKGMAFDLIDCQLQNPHLASLGVKEIPRSQFLSRLKPAVASSVSSDCWQKKCLNE</sequence>
<comment type="subcellular location">
    <subcellularLocation>
        <location evidence="4">Cytoplasm</location>
    </subcellularLocation>
</comment>
<accession>A0ABS3CYV5</accession>
<organism evidence="5 6">
    <name type="scientific">Bowmanella yangjiangensis</name>
    <dbReference type="NCBI Taxonomy" id="2811230"/>
    <lineage>
        <taxon>Bacteria</taxon>
        <taxon>Pseudomonadati</taxon>
        <taxon>Pseudomonadota</taxon>
        <taxon>Gammaproteobacteria</taxon>
        <taxon>Alteromonadales</taxon>
        <taxon>Alteromonadaceae</taxon>
        <taxon>Bowmanella</taxon>
    </lineage>
</organism>
<gene>
    <name evidence="4 5" type="primary">aat</name>
    <name evidence="5" type="ORF">J0A65_17965</name>
</gene>
<dbReference type="InterPro" id="IPR004616">
    <property type="entry name" value="Leu/Phe-tRNA_Trfase"/>
</dbReference>
<proteinExistence type="inferred from homology"/>
<evidence type="ECO:0000256" key="4">
    <source>
        <dbReference type="HAMAP-Rule" id="MF_00688"/>
    </source>
</evidence>
<evidence type="ECO:0000313" key="5">
    <source>
        <dbReference type="EMBL" id="MBN7821760.1"/>
    </source>
</evidence>
<dbReference type="GO" id="GO:0008914">
    <property type="term" value="F:leucyl-tRNA--protein transferase activity"/>
    <property type="evidence" value="ECO:0007669"/>
    <property type="project" value="UniProtKB-EC"/>
</dbReference>
<evidence type="ECO:0000256" key="3">
    <source>
        <dbReference type="ARBA" id="ARBA00023315"/>
    </source>
</evidence>
<comment type="similarity">
    <text evidence="4">Belongs to the L/F-transferase family.</text>
</comment>
<comment type="caution">
    <text evidence="5">The sequence shown here is derived from an EMBL/GenBank/DDBJ whole genome shotgun (WGS) entry which is preliminary data.</text>
</comment>
<dbReference type="Gene3D" id="3.40.630.70">
    <property type="entry name" value="Leucyl/phenylalanyl-tRNA-protein transferase, C-terminal domain"/>
    <property type="match status" value="1"/>
</dbReference>
<dbReference type="EC" id="2.3.2.6" evidence="4"/>
<comment type="catalytic activity">
    <reaction evidence="4">
        <text>L-phenylalanyl-tRNA(Phe) + an N-terminal L-alpha-aminoacyl-[protein] = an N-terminal L-phenylalanyl-L-alpha-aminoacyl-[protein] + tRNA(Phe)</text>
        <dbReference type="Rhea" id="RHEA:43632"/>
        <dbReference type="Rhea" id="RHEA-COMP:9668"/>
        <dbReference type="Rhea" id="RHEA-COMP:9699"/>
        <dbReference type="Rhea" id="RHEA-COMP:10636"/>
        <dbReference type="Rhea" id="RHEA-COMP:10637"/>
        <dbReference type="ChEBI" id="CHEBI:78442"/>
        <dbReference type="ChEBI" id="CHEBI:78531"/>
        <dbReference type="ChEBI" id="CHEBI:78597"/>
        <dbReference type="ChEBI" id="CHEBI:83561"/>
        <dbReference type="EC" id="2.3.2.6"/>
    </reaction>
</comment>
<dbReference type="Pfam" id="PF03588">
    <property type="entry name" value="Leu_Phe_trans"/>
    <property type="match status" value="1"/>
</dbReference>
<keyword evidence="3 4" id="KW-0012">Acyltransferase</keyword>
<dbReference type="PANTHER" id="PTHR30098:SF2">
    <property type="entry name" value="LEUCYL_PHENYLALANYL-TRNA--PROTEIN TRANSFERASE"/>
    <property type="match status" value="1"/>
</dbReference>
<comment type="catalytic activity">
    <reaction evidence="4">
        <text>N-terminal L-lysyl-[protein] + L-leucyl-tRNA(Leu) = N-terminal L-leucyl-L-lysyl-[protein] + tRNA(Leu) + H(+)</text>
        <dbReference type="Rhea" id="RHEA:12340"/>
        <dbReference type="Rhea" id="RHEA-COMP:9613"/>
        <dbReference type="Rhea" id="RHEA-COMP:9622"/>
        <dbReference type="Rhea" id="RHEA-COMP:12670"/>
        <dbReference type="Rhea" id="RHEA-COMP:12671"/>
        <dbReference type="ChEBI" id="CHEBI:15378"/>
        <dbReference type="ChEBI" id="CHEBI:65249"/>
        <dbReference type="ChEBI" id="CHEBI:78442"/>
        <dbReference type="ChEBI" id="CHEBI:78494"/>
        <dbReference type="ChEBI" id="CHEBI:133043"/>
        <dbReference type="EC" id="2.3.2.6"/>
    </reaction>
</comment>
<name>A0ABS3CYV5_9ALTE</name>
<dbReference type="SUPFAM" id="SSF55729">
    <property type="entry name" value="Acyl-CoA N-acyltransferases (Nat)"/>
    <property type="match status" value="1"/>
</dbReference>
<comment type="catalytic activity">
    <reaction evidence="4">
        <text>N-terminal L-arginyl-[protein] + L-leucyl-tRNA(Leu) = N-terminal L-leucyl-L-arginyl-[protein] + tRNA(Leu) + H(+)</text>
        <dbReference type="Rhea" id="RHEA:50416"/>
        <dbReference type="Rhea" id="RHEA-COMP:9613"/>
        <dbReference type="Rhea" id="RHEA-COMP:9622"/>
        <dbReference type="Rhea" id="RHEA-COMP:12672"/>
        <dbReference type="Rhea" id="RHEA-COMP:12673"/>
        <dbReference type="ChEBI" id="CHEBI:15378"/>
        <dbReference type="ChEBI" id="CHEBI:64719"/>
        <dbReference type="ChEBI" id="CHEBI:78442"/>
        <dbReference type="ChEBI" id="CHEBI:78494"/>
        <dbReference type="ChEBI" id="CHEBI:133044"/>
        <dbReference type="EC" id="2.3.2.6"/>
    </reaction>
</comment>
<evidence type="ECO:0000256" key="2">
    <source>
        <dbReference type="ARBA" id="ARBA00022679"/>
    </source>
</evidence>
<dbReference type="EMBL" id="JAFKCS010000023">
    <property type="protein sequence ID" value="MBN7821760.1"/>
    <property type="molecule type" value="Genomic_DNA"/>
</dbReference>
<keyword evidence="6" id="KW-1185">Reference proteome</keyword>
<dbReference type="InterPro" id="IPR042203">
    <property type="entry name" value="Leu/Phe-tRNA_Trfase_C"/>
</dbReference>
<keyword evidence="2 4" id="KW-0808">Transferase</keyword>
<dbReference type="RefSeq" id="WP_206595727.1">
    <property type="nucleotide sequence ID" value="NZ_JAFKCS010000023.1"/>
</dbReference>
<dbReference type="Proteomes" id="UP000663992">
    <property type="component" value="Unassembled WGS sequence"/>
</dbReference>
<dbReference type="HAMAP" id="MF_00688">
    <property type="entry name" value="Leu_Phe_trans"/>
    <property type="match status" value="1"/>
</dbReference>
<dbReference type="NCBIfam" id="TIGR00667">
    <property type="entry name" value="aat"/>
    <property type="match status" value="1"/>
</dbReference>
<dbReference type="PANTHER" id="PTHR30098">
    <property type="entry name" value="LEUCYL/PHENYLALANYL-TRNA--PROTEIN TRANSFERASE"/>
    <property type="match status" value="1"/>
</dbReference>